<organism evidence="2 3">
    <name type="scientific">Trichinella britovi</name>
    <name type="common">Parasitic roundworm</name>
    <dbReference type="NCBI Taxonomy" id="45882"/>
    <lineage>
        <taxon>Eukaryota</taxon>
        <taxon>Metazoa</taxon>
        <taxon>Ecdysozoa</taxon>
        <taxon>Nematoda</taxon>
        <taxon>Enoplea</taxon>
        <taxon>Dorylaimia</taxon>
        <taxon>Trichinellida</taxon>
        <taxon>Trichinellidae</taxon>
        <taxon>Trichinella</taxon>
    </lineage>
</organism>
<feature type="domain" description="Integrase catalytic" evidence="1">
    <location>
        <begin position="294"/>
        <end position="399"/>
    </location>
</feature>
<evidence type="ECO:0000313" key="3">
    <source>
        <dbReference type="Proteomes" id="UP000054653"/>
    </source>
</evidence>
<protein>
    <recommendedName>
        <fullName evidence="1">Integrase catalytic domain-containing protein</fullName>
    </recommendedName>
</protein>
<dbReference type="EMBL" id="JYDI01000020">
    <property type="protein sequence ID" value="KRY58523.1"/>
    <property type="molecule type" value="Genomic_DNA"/>
</dbReference>
<dbReference type="InterPro" id="IPR036397">
    <property type="entry name" value="RNaseH_sf"/>
</dbReference>
<dbReference type="InterPro" id="IPR050951">
    <property type="entry name" value="Retrovirus_Pol_polyprotein"/>
</dbReference>
<accession>A0A0V1DAT1</accession>
<proteinExistence type="predicted"/>
<keyword evidence="3" id="KW-1185">Reference proteome</keyword>
<dbReference type="GO" id="GO:0015074">
    <property type="term" value="P:DNA integration"/>
    <property type="evidence" value="ECO:0007669"/>
    <property type="project" value="InterPro"/>
</dbReference>
<reference evidence="2 3" key="1">
    <citation type="submission" date="2015-01" db="EMBL/GenBank/DDBJ databases">
        <title>Evolution of Trichinella species and genotypes.</title>
        <authorList>
            <person name="Korhonen P.K."/>
            <person name="Edoardo P."/>
            <person name="Giuseppe L.R."/>
            <person name="Gasser R.B."/>
        </authorList>
    </citation>
    <scope>NUCLEOTIDE SEQUENCE [LARGE SCALE GENOMIC DNA]</scope>
    <source>
        <strain evidence="2">ISS120</strain>
    </source>
</reference>
<dbReference type="Proteomes" id="UP000054653">
    <property type="component" value="Unassembled WGS sequence"/>
</dbReference>
<evidence type="ECO:0000313" key="2">
    <source>
        <dbReference type="EMBL" id="KRY58523.1"/>
    </source>
</evidence>
<dbReference type="GO" id="GO:0003676">
    <property type="term" value="F:nucleic acid binding"/>
    <property type="evidence" value="ECO:0007669"/>
    <property type="project" value="InterPro"/>
</dbReference>
<dbReference type="SUPFAM" id="SSF53098">
    <property type="entry name" value="Ribonuclease H-like"/>
    <property type="match status" value="1"/>
</dbReference>
<dbReference type="InterPro" id="IPR012337">
    <property type="entry name" value="RNaseH-like_sf"/>
</dbReference>
<evidence type="ECO:0000259" key="1">
    <source>
        <dbReference type="PROSITE" id="PS50994"/>
    </source>
</evidence>
<comment type="caution">
    <text evidence="2">The sequence shown here is derived from an EMBL/GenBank/DDBJ whole genome shotgun (WGS) entry which is preliminary data.</text>
</comment>
<dbReference type="InterPro" id="IPR001584">
    <property type="entry name" value="Integrase_cat-core"/>
</dbReference>
<dbReference type="AlphaFoldDB" id="A0A0V1DAT1"/>
<dbReference type="STRING" id="45882.A0A0V1DAT1"/>
<dbReference type="Gene3D" id="3.30.420.10">
    <property type="entry name" value="Ribonuclease H-like superfamily/Ribonuclease H"/>
    <property type="match status" value="1"/>
</dbReference>
<name>A0A0V1DAT1_TRIBR</name>
<dbReference type="PANTHER" id="PTHR37984:SF12">
    <property type="entry name" value="RIBONUCLEASE H"/>
    <property type="match status" value="1"/>
</dbReference>
<gene>
    <name evidence="2" type="ORF">T03_4017</name>
</gene>
<dbReference type="PROSITE" id="PS50994">
    <property type="entry name" value="INTEGRASE"/>
    <property type="match status" value="1"/>
</dbReference>
<dbReference type="PANTHER" id="PTHR37984">
    <property type="entry name" value="PROTEIN CBG26694"/>
    <property type="match status" value="1"/>
</dbReference>
<sequence length="413" mass="46810">MTEALESLVITCIAERSVSISVVNDTLVTLKKGRTFAKFDLNRLSARHCQRFLDTLLVHLDVVVPCFDNVLIVAVSRKMWRLFTKPYCQKKLELQAFLGLLNFYHNGLPNKAEGAKHRLLDSGVSWKWSHQDEKKRQLRFTREHCRWLSGIRRRSTRTTVGLRSPTTMSLGVKLKLEHMSLLGLLGNSIQTPVGILKLEKAYVLSHLPQLNMRPGTTKIPAAGSNIKANSQRTAVTILHVTQLKSYNFGKHVVKHDWPKLDEETESFAKTYVACQGIRHEPAKNFIDAWHDAELFATHGLPKCLVTDNSTAFKSAKFLAFLKSNSIHHITTAPFHPSSNGQAECAAQSQKKAMKVSPLATEVFNKDYHVLQDITAKWTSSQKYKSLTDWVEFSSWFVLKLALYGSDMSIDYDR</sequence>